<dbReference type="Pfam" id="PF09963">
    <property type="entry name" value="DUF2197"/>
    <property type="match status" value="1"/>
</dbReference>
<accession>A0A1U9K648</accession>
<dbReference type="EMBL" id="CP019699">
    <property type="protein sequence ID" value="AQS55492.1"/>
    <property type="molecule type" value="Genomic_DNA"/>
</dbReference>
<dbReference type="RefSeq" id="WP_077719352.1">
    <property type="nucleotide sequence ID" value="NZ_CP019699.1"/>
</dbReference>
<protein>
    <recommendedName>
        <fullName evidence="4">DUF2197 domain-containing protein</fullName>
    </recommendedName>
</protein>
<dbReference type="Proteomes" id="UP000188603">
    <property type="component" value="Chromosome"/>
</dbReference>
<keyword evidence="3" id="KW-1185">Reference proteome</keyword>
<dbReference type="STRING" id="1471761.B0W44_06525"/>
<gene>
    <name evidence="2" type="ORF">B0W44_06525</name>
</gene>
<evidence type="ECO:0000313" key="3">
    <source>
        <dbReference type="Proteomes" id="UP000188603"/>
    </source>
</evidence>
<organism evidence="2 3">
    <name type="scientific">Novibacillus thermophilus</name>
    <dbReference type="NCBI Taxonomy" id="1471761"/>
    <lineage>
        <taxon>Bacteria</taxon>
        <taxon>Bacillati</taxon>
        <taxon>Bacillota</taxon>
        <taxon>Bacilli</taxon>
        <taxon>Bacillales</taxon>
        <taxon>Thermoactinomycetaceae</taxon>
        <taxon>Novibacillus</taxon>
    </lineage>
</organism>
<sequence>MRVQCILCDAVYELDDTSLEAKRLRNKPLQTYMCPTCHERITAKTKRRRGHAPEHKRAPGQSH</sequence>
<dbReference type="OrthoDB" id="2989868at2"/>
<evidence type="ECO:0008006" key="4">
    <source>
        <dbReference type="Google" id="ProtNLM"/>
    </source>
</evidence>
<name>A0A1U9K648_9BACL</name>
<reference evidence="2 3" key="1">
    <citation type="journal article" date="2015" name="Int. J. Syst. Evol. Microbiol.">
        <title>Novibacillus thermophilus gen. nov., sp. nov., a Gram-staining-negative and moderately thermophilic member of the family Thermoactinomycetaceae.</title>
        <authorList>
            <person name="Yang G."/>
            <person name="Chen J."/>
            <person name="Zhou S."/>
        </authorList>
    </citation>
    <scope>NUCLEOTIDE SEQUENCE [LARGE SCALE GENOMIC DNA]</scope>
    <source>
        <strain evidence="2 3">SG-1</strain>
    </source>
</reference>
<proteinExistence type="predicted"/>
<evidence type="ECO:0000256" key="1">
    <source>
        <dbReference type="SAM" id="MobiDB-lite"/>
    </source>
</evidence>
<evidence type="ECO:0000313" key="2">
    <source>
        <dbReference type="EMBL" id="AQS55492.1"/>
    </source>
</evidence>
<dbReference type="AlphaFoldDB" id="A0A1U9K648"/>
<feature type="region of interest" description="Disordered" evidence="1">
    <location>
        <begin position="43"/>
        <end position="63"/>
    </location>
</feature>
<dbReference type="InterPro" id="IPR019241">
    <property type="entry name" value="DUF2197"/>
</dbReference>
<dbReference type="KEGG" id="ntr:B0W44_06525"/>